<organism evidence="3 4">
    <name type="scientific">Phaeomoniella chlamydospora</name>
    <name type="common">Phaeoacremonium chlamydosporum</name>
    <dbReference type="NCBI Taxonomy" id="158046"/>
    <lineage>
        <taxon>Eukaryota</taxon>
        <taxon>Fungi</taxon>
        <taxon>Dikarya</taxon>
        <taxon>Ascomycota</taxon>
        <taxon>Pezizomycotina</taxon>
        <taxon>Eurotiomycetes</taxon>
        <taxon>Chaetothyriomycetidae</taxon>
        <taxon>Phaeomoniellales</taxon>
        <taxon>Phaeomoniellaceae</taxon>
        <taxon>Phaeomoniella</taxon>
    </lineage>
</organism>
<keyword evidence="4" id="KW-1185">Reference proteome</keyword>
<dbReference type="InterPro" id="IPR029058">
    <property type="entry name" value="AB_hydrolase_fold"/>
</dbReference>
<name>A0A0G2GVR0_PHACM</name>
<dbReference type="AlphaFoldDB" id="A0A0G2GVR0"/>
<feature type="compositionally biased region" description="Low complexity" evidence="1">
    <location>
        <begin position="404"/>
        <end position="422"/>
    </location>
</feature>
<sequence>MYQNQGIHPDFKQQSPWKSCTNLATSMANHIQGVDKTSHCLTRSAALFAAISDKFDDVITLIDDEVFTGGEKELRISFQPPPQNGSNSEWTGRGALELRGGGAAAKGKAFRGVNHAITTAVTSTNYFSKANLYANSKLPPNLPPFRVYMSTYPLICLAAQYSERVYTKPRGKEKDTHVSANWRMRTKAMVIKSVPVDDMNTIVFAIRGTQTFMDWAVNLHSEPTSPTDFLDDQGNLCHAGFLDVARKMVRPVASRLRQLLEEKPNRSSCSLLITGHSAGGAVASLLFCHMLSESVTSELSVLSGCFKRVHCITFGAPPISYLPLDKPANRERQYRKSLFISFMNEGDPVPRADRAFVKSLLELYASPAPQPASRPLPAPNCLSSTSKLNLSLNAFTGKKGPYHSSTPSLPSRPSTTMNSPSSKSLSYSNMIWPVPPATLCNAGRLVVFRVPFSQKPGSTIPVPDEEDVRAYTTTDEQLRAVVFGDPLMHQMKVYARRVEVLATKAITGRLLS</sequence>
<evidence type="ECO:0000313" key="3">
    <source>
        <dbReference type="EMBL" id="KKY20805.1"/>
    </source>
</evidence>
<reference evidence="3 4" key="1">
    <citation type="submission" date="2015-05" db="EMBL/GenBank/DDBJ databases">
        <title>Distinctive expansion of gene families associated with plant cell wall degradation and secondary metabolism in the genomes of grapevine trunk pathogens.</title>
        <authorList>
            <person name="Lawrence D.P."/>
            <person name="Travadon R."/>
            <person name="Rolshausen P.E."/>
            <person name="Baumgartner K."/>
        </authorList>
    </citation>
    <scope>NUCLEOTIDE SEQUENCE [LARGE SCALE GENOMIC DNA]</scope>
    <source>
        <strain evidence="3">UCRPC4</strain>
    </source>
</reference>
<dbReference type="Pfam" id="PF01764">
    <property type="entry name" value="Lipase_3"/>
    <property type="match status" value="1"/>
</dbReference>
<reference evidence="3 4" key="2">
    <citation type="submission" date="2015-05" db="EMBL/GenBank/DDBJ databases">
        <authorList>
            <person name="Morales-Cruz A."/>
            <person name="Amrine K.C."/>
            <person name="Cantu D."/>
        </authorList>
    </citation>
    <scope>NUCLEOTIDE SEQUENCE [LARGE SCALE GENOMIC DNA]</scope>
    <source>
        <strain evidence="3">UCRPC4</strain>
    </source>
</reference>
<gene>
    <name evidence="3" type="ORF">UCRPC4_g04078</name>
</gene>
<dbReference type="Proteomes" id="UP000053317">
    <property type="component" value="Unassembled WGS sequence"/>
</dbReference>
<proteinExistence type="predicted"/>
<dbReference type="CDD" id="cd00519">
    <property type="entry name" value="Lipase_3"/>
    <property type="match status" value="1"/>
</dbReference>
<dbReference type="PANTHER" id="PTHR46023:SF6">
    <property type="entry name" value="LIPASE CLASS 3 FAMILY PROTEIN"/>
    <property type="match status" value="1"/>
</dbReference>
<protein>
    <submittedName>
        <fullName evidence="3">Putative lipase class 3</fullName>
    </submittedName>
</protein>
<dbReference type="PANTHER" id="PTHR46023">
    <property type="entry name" value="LIPASE CLASS 3 PROTEIN-LIKE"/>
    <property type="match status" value="1"/>
</dbReference>
<dbReference type="InterPro" id="IPR002921">
    <property type="entry name" value="Fungal_lipase-type"/>
</dbReference>
<dbReference type="OrthoDB" id="438440at2759"/>
<feature type="domain" description="Fungal lipase-type" evidence="2">
    <location>
        <begin position="203"/>
        <end position="352"/>
    </location>
</feature>
<evidence type="ECO:0000313" key="4">
    <source>
        <dbReference type="Proteomes" id="UP000053317"/>
    </source>
</evidence>
<comment type="caution">
    <text evidence="3">The sequence shown here is derived from an EMBL/GenBank/DDBJ whole genome shotgun (WGS) entry which is preliminary data.</text>
</comment>
<dbReference type="GO" id="GO:0006629">
    <property type="term" value="P:lipid metabolic process"/>
    <property type="evidence" value="ECO:0007669"/>
    <property type="project" value="InterPro"/>
</dbReference>
<accession>A0A0G2GVR0</accession>
<dbReference type="Gene3D" id="3.40.50.1820">
    <property type="entry name" value="alpha/beta hydrolase"/>
    <property type="match status" value="1"/>
</dbReference>
<dbReference type="SUPFAM" id="SSF53474">
    <property type="entry name" value="alpha/beta-Hydrolases"/>
    <property type="match status" value="1"/>
</dbReference>
<dbReference type="EMBL" id="LCWF01000093">
    <property type="protein sequence ID" value="KKY20805.1"/>
    <property type="molecule type" value="Genomic_DNA"/>
</dbReference>
<feature type="region of interest" description="Disordered" evidence="1">
    <location>
        <begin position="399"/>
        <end position="422"/>
    </location>
</feature>
<evidence type="ECO:0000256" key="1">
    <source>
        <dbReference type="SAM" id="MobiDB-lite"/>
    </source>
</evidence>
<evidence type="ECO:0000259" key="2">
    <source>
        <dbReference type="Pfam" id="PF01764"/>
    </source>
</evidence>